<reference evidence="3 4" key="1">
    <citation type="submission" date="2018-06" db="EMBL/GenBank/DDBJ databases">
        <title>Mucibacter soli gen. nov., sp. nov., a new member of the family Chitinophagaceae producing mucin.</title>
        <authorList>
            <person name="Kim M.-K."/>
            <person name="Park S."/>
            <person name="Kim T.-S."/>
            <person name="Joung Y."/>
            <person name="Han J.-H."/>
            <person name="Kim S.B."/>
        </authorList>
    </citation>
    <scope>NUCLEOTIDE SEQUENCE [LARGE SCALE GENOMIC DNA]</scope>
    <source>
        <strain evidence="3 4">R1-15</strain>
    </source>
</reference>
<gene>
    <name evidence="3" type="ORF">DN068_12250</name>
</gene>
<dbReference type="PANTHER" id="PTHR46825">
    <property type="entry name" value="D-ALANYL-D-ALANINE-CARBOXYPEPTIDASE/ENDOPEPTIDASE AMPH"/>
    <property type="match status" value="1"/>
</dbReference>
<dbReference type="RefSeq" id="WP_110999221.1">
    <property type="nucleotide sequence ID" value="NZ_QKTW01000017.1"/>
</dbReference>
<organism evidence="3 4">
    <name type="scientific">Taibaiella soli</name>
    <dbReference type="NCBI Taxonomy" id="1649169"/>
    <lineage>
        <taxon>Bacteria</taxon>
        <taxon>Pseudomonadati</taxon>
        <taxon>Bacteroidota</taxon>
        <taxon>Chitinophagia</taxon>
        <taxon>Chitinophagales</taxon>
        <taxon>Chitinophagaceae</taxon>
        <taxon>Taibaiella</taxon>
    </lineage>
</organism>
<dbReference type="EMBL" id="QKTW01000017">
    <property type="protein sequence ID" value="PZF72630.1"/>
    <property type="molecule type" value="Genomic_DNA"/>
</dbReference>
<dbReference type="SUPFAM" id="SSF56601">
    <property type="entry name" value="beta-lactamase/transpeptidase-like"/>
    <property type="match status" value="1"/>
</dbReference>
<feature type="chain" id="PRO_5016173778" description="Beta-lactamase-related domain-containing protein" evidence="1">
    <location>
        <begin position="20"/>
        <end position="368"/>
    </location>
</feature>
<name>A0A2W2AK53_9BACT</name>
<sequence>MKQGMIWLLLLAAAVQTNAQTFEQRIQHFVDSVYNKNPEAVGFLLHVEAPDKHISWDYAVGYANRTTKQKLSANQPVLIASNTKPYVAATILKLMEAGELDINQPIHSLLKTHTDSLLRSAGYQTESITVKHLMSHTSGIRDYVDEDYFAFENAHKKHTWTRNEQIQRAVKAGPPLKAAGDTFRYADINYILLTEIIEQKTKQPYYRAMRSLLDYKQLHLNNTWFAKFEKAPASAKPQAHQYWDEFGWDTYDLDPSWDLYGGGGMIATVSDMAKFFQYLFNGKVIHNQNILALMTTDVPPNLQINYCLGIRKVTYANQKGYNHGGGLGTDVIYIPALNATIAVAALETSHRPVALEISKGVVRELGRK</sequence>
<dbReference type="InterPro" id="IPR050491">
    <property type="entry name" value="AmpC-like"/>
</dbReference>
<evidence type="ECO:0000259" key="2">
    <source>
        <dbReference type="Pfam" id="PF00144"/>
    </source>
</evidence>
<accession>A0A2W2AK53</accession>
<comment type="caution">
    <text evidence="3">The sequence shown here is derived from an EMBL/GenBank/DDBJ whole genome shotgun (WGS) entry which is preliminary data.</text>
</comment>
<dbReference type="InterPro" id="IPR001466">
    <property type="entry name" value="Beta-lactam-related"/>
</dbReference>
<protein>
    <recommendedName>
        <fullName evidence="2">Beta-lactamase-related domain-containing protein</fullName>
    </recommendedName>
</protein>
<dbReference type="Pfam" id="PF00144">
    <property type="entry name" value="Beta-lactamase"/>
    <property type="match status" value="1"/>
</dbReference>
<dbReference type="InterPro" id="IPR012338">
    <property type="entry name" value="Beta-lactam/transpept-like"/>
</dbReference>
<dbReference type="AlphaFoldDB" id="A0A2W2AK53"/>
<dbReference type="Gene3D" id="3.40.710.10">
    <property type="entry name" value="DD-peptidase/beta-lactamase superfamily"/>
    <property type="match status" value="1"/>
</dbReference>
<dbReference type="PANTHER" id="PTHR46825:SF7">
    <property type="entry name" value="D-ALANYL-D-ALANINE CARBOXYPEPTIDASE"/>
    <property type="match status" value="1"/>
</dbReference>
<keyword evidence="4" id="KW-1185">Reference proteome</keyword>
<evidence type="ECO:0000313" key="4">
    <source>
        <dbReference type="Proteomes" id="UP000248745"/>
    </source>
</evidence>
<evidence type="ECO:0000313" key="3">
    <source>
        <dbReference type="EMBL" id="PZF72630.1"/>
    </source>
</evidence>
<feature type="signal peptide" evidence="1">
    <location>
        <begin position="1"/>
        <end position="19"/>
    </location>
</feature>
<dbReference type="OrthoDB" id="1522765at2"/>
<proteinExistence type="predicted"/>
<keyword evidence="1" id="KW-0732">Signal</keyword>
<evidence type="ECO:0000256" key="1">
    <source>
        <dbReference type="SAM" id="SignalP"/>
    </source>
</evidence>
<feature type="domain" description="Beta-lactamase-related" evidence="2">
    <location>
        <begin position="54"/>
        <end position="344"/>
    </location>
</feature>
<dbReference type="Proteomes" id="UP000248745">
    <property type="component" value="Unassembled WGS sequence"/>
</dbReference>